<keyword evidence="3" id="KW-1185">Reference proteome</keyword>
<dbReference type="InParanoid" id="G8ZTD9"/>
<proteinExistence type="predicted"/>
<feature type="transmembrane region" description="Helical" evidence="1">
    <location>
        <begin position="122"/>
        <end position="140"/>
    </location>
</feature>
<dbReference type="EMBL" id="HE616745">
    <property type="protein sequence ID" value="CCE91883.1"/>
    <property type="molecule type" value="Genomic_DNA"/>
</dbReference>
<reference evidence="2 3" key="1">
    <citation type="journal article" date="2011" name="Proc. Natl. Acad. Sci. U.S.A.">
        <title>Evolutionary erosion of yeast sex chromosomes by mating-type switching accidents.</title>
        <authorList>
            <person name="Gordon J.L."/>
            <person name="Armisen D."/>
            <person name="Proux-Wera E."/>
            <person name="Oheigeartaigh S.S."/>
            <person name="Byrne K.P."/>
            <person name="Wolfe K.H."/>
        </authorList>
    </citation>
    <scope>NUCLEOTIDE SEQUENCE [LARGE SCALE GENOMIC DNA]</scope>
    <source>
        <strain evidence="3">ATCC 10662 / CBS 1146 / NBRC 0425 / NCYC 2629 / NRRL Y-866</strain>
    </source>
</reference>
<evidence type="ECO:0000313" key="2">
    <source>
        <dbReference type="EMBL" id="CCE91883.1"/>
    </source>
</evidence>
<accession>G8ZTD9</accession>
<dbReference type="AlphaFoldDB" id="G8ZTD9"/>
<name>G8ZTD9_TORDE</name>
<keyword evidence="1" id="KW-1133">Transmembrane helix</keyword>
<keyword evidence="1" id="KW-0812">Transmembrane</keyword>
<feature type="transmembrane region" description="Helical" evidence="1">
    <location>
        <begin position="82"/>
        <end position="101"/>
    </location>
</feature>
<dbReference type="Proteomes" id="UP000005627">
    <property type="component" value="Chromosome 4"/>
</dbReference>
<dbReference type="OrthoDB" id="4074030at2759"/>
<gene>
    <name evidence="2" type="primary">TDEL0D02990</name>
    <name evidence="2" type="ORF">TDEL_0D02990</name>
</gene>
<protein>
    <submittedName>
        <fullName evidence="2">Uncharacterized protein</fullName>
    </submittedName>
</protein>
<dbReference type="FunCoup" id="G8ZTD9">
    <property type="interactions" value="54"/>
</dbReference>
<dbReference type="HOGENOM" id="CLU_119636_0_0_1"/>
<organism evidence="2 3">
    <name type="scientific">Torulaspora delbrueckii</name>
    <name type="common">Yeast</name>
    <name type="synonym">Candida colliculosa</name>
    <dbReference type="NCBI Taxonomy" id="4950"/>
    <lineage>
        <taxon>Eukaryota</taxon>
        <taxon>Fungi</taxon>
        <taxon>Dikarya</taxon>
        <taxon>Ascomycota</taxon>
        <taxon>Saccharomycotina</taxon>
        <taxon>Saccharomycetes</taxon>
        <taxon>Saccharomycetales</taxon>
        <taxon>Saccharomycetaceae</taxon>
        <taxon>Torulaspora</taxon>
    </lineage>
</organism>
<evidence type="ECO:0000313" key="3">
    <source>
        <dbReference type="Proteomes" id="UP000005627"/>
    </source>
</evidence>
<feature type="transmembrane region" description="Helical" evidence="1">
    <location>
        <begin position="55"/>
        <end position="76"/>
    </location>
</feature>
<dbReference type="KEGG" id="tdl:TDEL_0D02990"/>
<evidence type="ECO:0000256" key="1">
    <source>
        <dbReference type="SAM" id="Phobius"/>
    </source>
</evidence>
<dbReference type="RefSeq" id="XP_003681094.1">
    <property type="nucleotide sequence ID" value="XM_003681046.1"/>
</dbReference>
<dbReference type="STRING" id="1076872.G8ZTD9"/>
<dbReference type="eggNOG" id="ENOG502S3VI">
    <property type="taxonomic scope" value="Eukaryota"/>
</dbReference>
<keyword evidence="1" id="KW-0472">Membrane</keyword>
<dbReference type="GeneID" id="11502318"/>
<sequence length="187" mass="21761">MSRLRRFNRSVLLDGSDFQADIDDSGIPDLPMDTDEQEELIERFEISNTLRNKRYANTLSLTYLLFSGLCLMMASKAHGREMALLVLQSLSIICSMVLARYELMHSYPIFGGFSIYINNSRIQVLNVVLIVLIEWIGFASHDPWSSQLSRQIPVVLFLITRTLKKWSEDMEQELNQLRKMKYRYKNA</sequence>